<dbReference type="RefSeq" id="WP_222993628.1">
    <property type="nucleotide sequence ID" value="NZ_JAINVV010000015.1"/>
</dbReference>
<sequence length="123" mass="14143">MGTTQPRQGVIRDYYAHIDRVDLDWVLALFAADAVYERADATYSGISEISHFFREERQIRGVHDIEQLWADDDSVVALGEFRGVGAEGDARRVRFTDVWHFGADERVRRRQTFLALGHGYVAR</sequence>
<evidence type="ECO:0000313" key="2">
    <source>
        <dbReference type="EMBL" id="MBY8826201.1"/>
    </source>
</evidence>
<dbReference type="SUPFAM" id="SSF54427">
    <property type="entry name" value="NTF2-like"/>
    <property type="match status" value="1"/>
</dbReference>
<accession>A0ABS7PYL7</accession>
<protein>
    <submittedName>
        <fullName evidence="2">Nuclear transport factor 2 family protein</fullName>
    </submittedName>
</protein>
<dbReference type="InterPro" id="IPR032710">
    <property type="entry name" value="NTF2-like_dom_sf"/>
</dbReference>
<proteinExistence type="predicted"/>
<reference evidence="2 3" key="1">
    <citation type="submission" date="2021-08" db="EMBL/GenBank/DDBJ databases">
        <authorList>
            <person name="Tuo L."/>
        </authorList>
    </citation>
    <scope>NUCLEOTIDE SEQUENCE [LARGE SCALE GENOMIC DNA]</scope>
    <source>
        <strain evidence="2 3">JCM 31229</strain>
    </source>
</reference>
<dbReference type="Pfam" id="PF12680">
    <property type="entry name" value="SnoaL_2"/>
    <property type="match status" value="1"/>
</dbReference>
<dbReference type="Proteomes" id="UP000706039">
    <property type="component" value="Unassembled WGS sequence"/>
</dbReference>
<feature type="domain" description="SnoaL-like" evidence="1">
    <location>
        <begin position="11"/>
        <end position="109"/>
    </location>
</feature>
<evidence type="ECO:0000259" key="1">
    <source>
        <dbReference type="Pfam" id="PF12680"/>
    </source>
</evidence>
<dbReference type="EMBL" id="JAINVV010000015">
    <property type="protein sequence ID" value="MBY8826201.1"/>
    <property type="molecule type" value="Genomic_DNA"/>
</dbReference>
<organism evidence="2 3">
    <name type="scientific">Sphingomonas colocasiae</name>
    <dbReference type="NCBI Taxonomy" id="1848973"/>
    <lineage>
        <taxon>Bacteria</taxon>
        <taxon>Pseudomonadati</taxon>
        <taxon>Pseudomonadota</taxon>
        <taxon>Alphaproteobacteria</taxon>
        <taxon>Sphingomonadales</taxon>
        <taxon>Sphingomonadaceae</taxon>
        <taxon>Sphingomonas</taxon>
    </lineage>
</organism>
<keyword evidence="3" id="KW-1185">Reference proteome</keyword>
<name>A0ABS7PYL7_9SPHN</name>
<dbReference type="InterPro" id="IPR037401">
    <property type="entry name" value="SnoaL-like"/>
</dbReference>
<dbReference type="Gene3D" id="3.10.450.50">
    <property type="match status" value="1"/>
</dbReference>
<evidence type="ECO:0000313" key="3">
    <source>
        <dbReference type="Proteomes" id="UP000706039"/>
    </source>
</evidence>
<comment type="caution">
    <text evidence="2">The sequence shown here is derived from an EMBL/GenBank/DDBJ whole genome shotgun (WGS) entry which is preliminary data.</text>
</comment>
<gene>
    <name evidence="2" type="ORF">K7G82_28120</name>
</gene>